<evidence type="ECO:0000256" key="9">
    <source>
        <dbReference type="ARBA" id="ARBA00047931"/>
    </source>
</evidence>
<sequence>MTKGYVKSVTELIGQSPVVKLKRMVPEGAADVFVKLEFFNPGGSVKDRIALSMIQQAEADGRLKPGQTIIEPTSGNTGIGLAMVGAALGYPVKIVMPDTMSIERRKLMQAYGADLLLTPGAEGMKGAIAKATALAEEHGYFMPLQFNNPANPMVHEQKTGKEIVDVFGKRGLDAFVSGVGTGGTVTGVGHELKRIFPDIEIVAVEPTESPVLEGGEPGPHKIQGIGAGFVPEVLDTTVYQKVAAVSSEDALETARLMGPKEGILVGISAGAAIKAAIDLAVELGAGKRVLALVPDNGERYLSTALYEFPE</sequence>
<evidence type="ECO:0000256" key="4">
    <source>
        <dbReference type="ARBA" id="ARBA00012681"/>
    </source>
</evidence>
<protein>
    <recommendedName>
        <fullName evidence="4 12">Cysteine synthase</fullName>
        <ecNumber evidence="4 12">2.5.1.47</ecNumber>
    </recommendedName>
</protein>
<dbReference type="NCBIfam" id="TIGR01136">
    <property type="entry name" value="cysKM"/>
    <property type="match status" value="1"/>
</dbReference>
<feature type="binding site" evidence="10">
    <location>
        <position position="268"/>
    </location>
    <ligand>
        <name>pyridoxal 5'-phosphate</name>
        <dbReference type="ChEBI" id="CHEBI:597326"/>
    </ligand>
</feature>
<evidence type="ECO:0000256" key="8">
    <source>
        <dbReference type="ARBA" id="ARBA00023192"/>
    </source>
</evidence>
<dbReference type="GO" id="GO:0004124">
    <property type="term" value="F:cysteine synthase activity"/>
    <property type="evidence" value="ECO:0007669"/>
    <property type="project" value="UniProtKB-UniRule"/>
</dbReference>
<reference evidence="14 15" key="1">
    <citation type="submission" date="2010-07" db="EMBL/GenBank/DDBJ databases">
        <authorList>
            <person name="Sid Ahmed O."/>
        </authorList>
    </citation>
    <scope>NUCLEOTIDE SEQUENCE [LARGE SCALE GENOMIC DNA]</scope>
    <source>
        <strain evidence="14 15">TX4248</strain>
    </source>
</reference>
<evidence type="ECO:0000256" key="12">
    <source>
        <dbReference type="RuleBase" id="RU003985"/>
    </source>
</evidence>
<dbReference type="UniPathway" id="UPA00136">
    <property type="reaction ID" value="UER00200"/>
</dbReference>
<comment type="similarity">
    <text evidence="3 12">Belongs to the cysteine synthase/cystathionine beta-synthase family.</text>
</comment>
<dbReference type="PROSITE" id="PS00901">
    <property type="entry name" value="CYS_SYNTHASE"/>
    <property type="match status" value="1"/>
</dbReference>
<accession>A0A125W173</accession>
<comment type="cofactor">
    <cofactor evidence="1 10 12">
        <name>pyridoxal 5'-phosphate</name>
        <dbReference type="ChEBI" id="CHEBI:597326"/>
    </cofactor>
</comment>
<dbReference type="InterPro" id="IPR050214">
    <property type="entry name" value="Cys_Synth/Cystath_Beta-Synth"/>
</dbReference>
<evidence type="ECO:0000256" key="11">
    <source>
        <dbReference type="PIRSR" id="PIRSR605856-51"/>
    </source>
</evidence>
<dbReference type="FunFam" id="3.40.50.1100:FF:000006">
    <property type="entry name" value="Cysteine synthase"/>
    <property type="match status" value="1"/>
</dbReference>
<dbReference type="InterPro" id="IPR005856">
    <property type="entry name" value="Cys_synth"/>
</dbReference>
<evidence type="ECO:0000256" key="1">
    <source>
        <dbReference type="ARBA" id="ARBA00001933"/>
    </source>
</evidence>
<keyword evidence="6 12" id="KW-0808">Transferase</keyword>
<dbReference type="CDD" id="cd01561">
    <property type="entry name" value="CBS_like"/>
    <property type="match status" value="1"/>
</dbReference>
<comment type="caution">
    <text evidence="14">The sequence shown here is derived from an EMBL/GenBank/DDBJ whole genome shotgun (WGS) entry which is preliminary data.</text>
</comment>
<keyword evidence="5 12" id="KW-0028">Amino-acid biosynthesis</keyword>
<dbReference type="EC" id="2.5.1.47" evidence="4 12"/>
<evidence type="ECO:0000256" key="6">
    <source>
        <dbReference type="ARBA" id="ARBA00022679"/>
    </source>
</evidence>
<evidence type="ECO:0000256" key="7">
    <source>
        <dbReference type="ARBA" id="ARBA00022898"/>
    </source>
</evidence>
<dbReference type="Gene3D" id="3.40.50.1100">
    <property type="match status" value="2"/>
</dbReference>
<keyword evidence="8 12" id="KW-0198">Cysteine biosynthesis</keyword>
<evidence type="ECO:0000256" key="10">
    <source>
        <dbReference type="PIRSR" id="PIRSR605856-50"/>
    </source>
</evidence>
<evidence type="ECO:0000256" key="3">
    <source>
        <dbReference type="ARBA" id="ARBA00007103"/>
    </source>
</evidence>
<dbReference type="EMBL" id="AEBR01000110">
    <property type="protein sequence ID" value="EFM81142.1"/>
    <property type="molecule type" value="Genomic_DNA"/>
</dbReference>
<name>A0A125W173_ENTFL</name>
<dbReference type="GeneID" id="60893889"/>
<proteinExistence type="inferred from homology"/>
<feature type="binding site" evidence="10">
    <location>
        <position position="76"/>
    </location>
    <ligand>
        <name>pyridoxal 5'-phosphate</name>
        <dbReference type="ChEBI" id="CHEBI:597326"/>
    </ligand>
</feature>
<comment type="catalytic activity">
    <reaction evidence="9 12">
        <text>O-acetyl-L-serine + hydrogen sulfide = L-cysteine + acetate</text>
        <dbReference type="Rhea" id="RHEA:14829"/>
        <dbReference type="ChEBI" id="CHEBI:29919"/>
        <dbReference type="ChEBI" id="CHEBI:30089"/>
        <dbReference type="ChEBI" id="CHEBI:35235"/>
        <dbReference type="ChEBI" id="CHEBI:58340"/>
        <dbReference type="EC" id="2.5.1.47"/>
    </reaction>
</comment>
<dbReference type="SUPFAM" id="SSF53686">
    <property type="entry name" value="Tryptophan synthase beta subunit-like PLP-dependent enzymes"/>
    <property type="match status" value="1"/>
</dbReference>
<dbReference type="InterPro" id="IPR001926">
    <property type="entry name" value="TrpB-like_PALP"/>
</dbReference>
<evidence type="ECO:0000259" key="13">
    <source>
        <dbReference type="Pfam" id="PF00291"/>
    </source>
</evidence>
<dbReference type="InterPro" id="IPR001216">
    <property type="entry name" value="P-phosphate_BS"/>
</dbReference>
<dbReference type="RefSeq" id="WP_002357561.1">
    <property type="nucleotide sequence ID" value="NZ_GL454489.1"/>
</dbReference>
<dbReference type="InterPro" id="IPR036052">
    <property type="entry name" value="TrpB-like_PALP_sf"/>
</dbReference>
<evidence type="ECO:0000256" key="2">
    <source>
        <dbReference type="ARBA" id="ARBA00004962"/>
    </source>
</evidence>
<dbReference type="GO" id="GO:0006535">
    <property type="term" value="P:cysteine biosynthetic process from serine"/>
    <property type="evidence" value="ECO:0007669"/>
    <property type="project" value="UniProtKB-UniRule"/>
</dbReference>
<dbReference type="AlphaFoldDB" id="A0A125W173"/>
<comment type="pathway">
    <text evidence="2">Amino-acid biosynthesis; L-cysteine biosynthesis; L-cysteine from L-serine: step 2/2.</text>
</comment>
<dbReference type="InterPro" id="IPR005859">
    <property type="entry name" value="CysK"/>
</dbReference>
<dbReference type="Proteomes" id="UP000004846">
    <property type="component" value="Unassembled WGS sequence"/>
</dbReference>
<dbReference type="PANTHER" id="PTHR10314">
    <property type="entry name" value="CYSTATHIONINE BETA-SYNTHASE"/>
    <property type="match status" value="1"/>
</dbReference>
<dbReference type="Pfam" id="PF00291">
    <property type="entry name" value="PALP"/>
    <property type="match status" value="1"/>
</dbReference>
<evidence type="ECO:0000256" key="5">
    <source>
        <dbReference type="ARBA" id="ARBA00022605"/>
    </source>
</evidence>
<dbReference type="NCBIfam" id="TIGR01139">
    <property type="entry name" value="cysK"/>
    <property type="match status" value="1"/>
</dbReference>
<evidence type="ECO:0000313" key="14">
    <source>
        <dbReference type="EMBL" id="EFM81142.1"/>
    </source>
</evidence>
<gene>
    <name evidence="14" type="primary">cysK</name>
    <name evidence="14" type="ORF">HMPREF9498_03081</name>
</gene>
<feature type="modified residue" description="N6-(pyridoxal phosphate)lysine" evidence="11">
    <location>
        <position position="46"/>
    </location>
</feature>
<feature type="binding site" evidence="10">
    <location>
        <begin position="180"/>
        <end position="184"/>
    </location>
    <ligand>
        <name>pyridoxal 5'-phosphate</name>
        <dbReference type="ChEBI" id="CHEBI:597326"/>
    </ligand>
</feature>
<feature type="domain" description="Tryptophan synthase beta chain-like PALP" evidence="13">
    <location>
        <begin position="9"/>
        <end position="295"/>
    </location>
</feature>
<organism evidence="14 15">
    <name type="scientific">Enterococcus faecalis TX4248</name>
    <dbReference type="NCBI Taxonomy" id="749495"/>
    <lineage>
        <taxon>Bacteria</taxon>
        <taxon>Bacillati</taxon>
        <taxon>Bacillota</taxon>
        <taxon>Bacilli</taxon>
        <taxon>Lactobacillales</taxon>
        <taxon>Enterococcaceae</taxon>
        <taxon>Enterococcus</taxon>
    </lineage>
</organism>
<evidence type="ECO:0000313" key="15">
    <source>
        <dbReference type="Proteomes" id="UP000004846"/>
    </source>
</evidence>
<keyword evidence="7 10" id="KW-0663">Pyridoxal phosphate</keyword>
<dbReference type="HOGENOM" id="CLU_021018_1_0_9"/>